<keyword evidence="2" id="KW-0479">Metal-binding</keyword>
<dbReference type="PANTHER" id="PTHR13794">
    <property type="entry name" value="ENOLASE SUPERFAMILY, MANDELATE RACEMASE"/>
    <property type="match status" value="1"/>
</dbReference>
<sequence length="613" mass="67776">MASASSSRSFPRIAEVRAYVASVPDEKQHVQGADCHDVADQHWINGNLPCEGELLPIANPMSVHPPYKRFRKSWGINAMGSMVVEVEAEDGTCGVGVTIGGEAGCYIVEHHLSRFCEGQDPRNIELMWDQMFRATVNYGRKGLPIQAISAVDLALWDLLGKLRQEPVYMLLGGATKPFLPMYTTTSRPELGKAMGFVACKVPCPFGPADGAEGFKKNVKYLKECRDKVGPDFPLMLDCYMALTVPYSITLARRLAERDLHFTWMEEFLPPDAYDGYEEVMKAVVNLGLMLTTGEHEYTRWGFKQLLDKKAAHILQPDITWLGGITEARRVMVMASASDVLVVPHGSSIYSYHLQFAFTNAPLCEFINLSPDAASIQPYFGGLFPDEPLPKDGKITLEQLSKPGFGCTLKKDGLRRPYARSADASAANRRRQTLGDAQKPATMPLMGPAWMCITWTAAEFKDRRADRADPKSGVSALLGHRRLGKWWLRPLRPAPPAASFRQAAVVRRHDEARVDWRQNLVSSNYVKQQGACGSCWAVAAAGALEIHAEIAMKQQHSKQVPKNVSFKQLVDCTPNPEHCGGDGGCEGATSELAFDYASKHGLHDAEHYHGNINR</sequence>
<dbReference type="Gene3D" id="3.90.70.10">
    <property type="entry name" value="Cysteine proteinases"/>
    <property type="match status" value="1"/>
</dbReference>
<feature type="region of interest" description="Disordered" evidence="4">
    <location>
        <begin position="419"/>
        <end position="440"/>
    </location>
</feature>
<dbReference type="Proteomes" id="UP001152797">
    <property type="component" value="Unassembled WGS sequence"/>
</dbReference>
<dbReference type="EMBL" id="CAMXCT030002853">
    <property type="protein sequence ID" value="CAL4788185.1"/>
    <property type="molecule type" value="Genomic_DNA"/>
</dbReference>
<dbReference type="InterPro" id="IPR013342">
    <property type="entry name" value="Mandelate_racemase_C"/>
</dbReference>
<dbReference type="EMBL" id="CAMXCT020002853">
    <property type="protein sequence ID" value="CAL1154248.1"/>
    <property type="molecule type" value="Genomic_DNA"/>
</dbReference>
<dbReference type="GO" id="GO:0006508">
    <property type="term" value="P:proteolysis"/>
    <property type="evidence" value="ECO:0007669"/>
    <property type="project" value="InterPro"/>
</dbReference>
<dbReference type="GO" id="GO:0009063">
    <property type="term" value="P:amino acid catabolic process"/>
    <property type="evidence" value="ECO:0007669"/>
    <property type="project" value="InterPro"/>
</dbReference>
<keyword evidence="8" id="KW-1185">Reference proteome</keyword>
<dbReference type="SFLD" id="SFLDG00179">
    <property type="entry name" value="mandelate_racemase"/>
    <property type="match status" value="1"/>
</dbReference>
<dbReference type="Pfam" id="PF02746">
    <property type="entry name" value="MR_MLE_N"/>
    <property type="match status" value="1"/>
</dbReference>
<dbReference type="InterPro" id="IPR029065">
    <property type="entry name" value="Enolase_C-like"/>
</dbReference>
<evidence type="ECO:0000256" key="1">
    <source>
        <dbReference type="ARBA" id="ARBA00001946"/>
    </source>
</evidence>
<evidence type="ECO:0000313" key="7">
    <source>
        <dbReference type="EMBL" id="CAL4788185.1"/>
    </source>
</evidence>
<organism evidence="6">
    <name type="scientific">Cladocopium goreaui</name>
    <dbReference type="NCBI Taxonomy" id="2562237"/>
    <lineage>
        <taxon>Eukaryota</taxon>
        <taxon>Sar</taxon>
        <taxon>Alveolata</taxon>
        <taxon>Dinophyceae</taxon>
        <taxon>Suessiales</taxon>
        <taxon>Symbiodiniaceae</taxon>
        <taxon>Cladocopium</taxon>
    </lineage>
</organism>
<evidence type="ECO:0000256" key="2">
    <source>
        <dbReference type="ARBA" id="ARBA00022723"/>
    </source>
</evidence>
<dbReference type="FunFam" id="3.20.20.120:FF:000005">
    <property type="entry name" value="Putative L-rhamnonate dehydratase"/>
    <property type="match status" value="1"/>
</dbReference>
<evidence type="ECO:0000256" key="3">
    <source>
        <dbReference type="ARBA" id="ARBA00022842"/>
    </source>
</evidence>
<dbReference type="InterPro" id="IPR000169">
    <property type="entry name" value="Pept_cys_AS"/>
</dbReference>
<feature type="domain" description="Mandelate racemase/muconate lactonizing enzyme C-terminal" evidence="5">
    <location>
        <begin position="188"/>
        <end position="286"/>
    </location>
</feature>
<accession>A0A9P1CZT1</accession>
<dbReference type="GO" id="GO:0000287">
    <property type="term" value="F:magnesium ion binding"/>
    <property type="evidence" value="ECO:0007669"/>
    <property type="project" value="TreeGrafter"/>
</dbReference>
<protein>
    <submittedName>
        <fullName evidence="7">L-rhamnonate dehydratase (RhamD)</fullName>
    </submittedName>
</protein>
<dbReference type="SFLD" id="SFLDS00001">
    <property type="entry name" value="Enolase"/>
    <property type="match status" value="1"/>
</dbReference>
<dbReference type="InterPro" id="IPR018110">
    <property type="entry name" value="Mandel_Rmase/mucon_lact_enz_CS"/>
</dbReference>
<dbReference type="InterPro" id="IPR036849">
    <property type="entry name" value="Enolase-like_C_sf"/>
</dbReference>
<dbReference type="SUPFAM" id="SSF54826">
    <property type="entry name" value="Enolase N-terminal domain-like"/>
    <property type="match status" value="1"/>
</dbReference>
<dbReference type="Pfam" id="PF13378">
    <property type="entry name" value="MR_MLE_C"/>
    <property type="match status" value="1"/>
</dbReference>
<dbReference type="InterPro" id="IPR000668">
    <property type="entry name" value="Peptidase_C1A_C"/>
</dbReference>
<dbReference type="SUPFAM" id="SSF54001">
    <property type="entry name" value="Cysteine proteinases"/>
    <property type="match status" value="1"/>
</dbReference>
<dbReference type="OrthoDB" id="17395at2759"/>
<evidence type="ECO:0000313" key="6">
    <source>
        <dbReference type="EMBL" id="CAI4000873.1"/>
    </source>
</evidence>
<evidence type="ECO:0000256" key="4">
    <source>
        <dbReference type="SAM" id="MobiDB-lite"/>
    </source>
</evidence>
<dbReference type="Pfam" id="PF00112">
    <property type="entry name" value="Peptidase_C1"/>
    <property type="match status" value="1"/>
</dbReference>
<gene>
    <name evidence="6" type="ORF">C1SCF055_LOCUS26960</name>
</gene>
<dbReference type="AlphaFoldDB" id="A0A9P1CZT1"/>
<dbReference type="InterPro" id="IPR038765">
    <property type="entry name" value="Papain-like_cys_pep_sf"/>
</dbReference>
<dbReference type="EMBL" id="CAMXCT010002853">
    <property type="protein sequence ID" value="CAI4000873.1"/>
    <property type="molecule type" value="Genomic_DNA"/>
</dbReference>
<dbReference type="SMART" id="SM00922">
    <property type="entry name" value="MR_MLE"/>
    <property type="match status" value="1"/>
</dbReference>
<reference evidence="7 8" key="2">
    <citation type="submission" date="2024-05" db="EMBL/GenBank/DDBJ databases">
        <authorList>
            <person name="Chen Y."/>
            <person name="Shah S."/>
            <person name="Dougan E. K."/>
            <person name="Thang M."/>
            <person name="Chan C."/>
        </authorList>
    </citation>
    <scope>NUCLEOTIDE SEQUENCE [LARGE SCALE GENOMIC DNA]</scope>
</reference>
<dbReference type="Gene3D" id="3.20.20.120">
    <property type="entry name" value="Enolase-like C-terminal domain"/>
    <property type="match status" value="1"/>
</dbReference>
<dbReference type="InterPro" id="IPR029017">
    <property type="entry name" value="Enolase-like_N"/>
</dbReference>
<evidence type="ECO:0000259" key="5">
    <source>
        <dbReference type="SMART" id="SM00922"/>
    </source>
</evidence>
<proteinExistence type="predicted"/>
<dbReference type="Gene3D" id="3.30.390.10">
    <property type="entry name" value="Enolase-like, N-terminal domain"/>
    <property type="match status" value="1"/>
</dbReference>
<comment type="caution">
    <text evidence="6">The sequence shown here is derived from an EMBL/GenBank/DDBJ whole genome shotgun (WGS) entry which is preliminary data.</text>
</comment>
<dbReference type="PANTHER" id="PTHR13794:SF58">
    <property type="entry name" value="MITOCHONDRIAL ENOLASE SUPERFAMILY MEMBER 1"/>
    <property type="match status" value="1"/>
</dbReference>
<dbReference type="InterPro" id="IPR013341">
    <property type="entry name" value="Mandelate_racemase_N_dom"/>
</dbReference>
<dbReference type="NCBIfam" id="NF011968">
    <property type="entry name" value="PRK15440.1"/>
    <property type="match status" value="1"/>
</dbReference>
<keyword evidence="3" id="KW-0460">Magnesium</keyword>
<dbReference type="SUPFAM" id="SSF51604">
    <property type="entry name" value="Enolase C-terminal domain-like"/>
    <property type="match status" value="1"/>
</dbReference>
<dbReference type="PROSITE" id="PS00908">
    <property type="entry name" value="MR_MLE_1"/>
    <property type="match status" value="1"/>
</dbReference>
<dbReference type="GO" id="GO:0016052">
    <property type="term" value="P:carbohydrate catabolic process"/>
    <property type="evidence" value="ECO:0007669"/>
    <property type="project" value="TreeGrafter"/>
</dbReference>
<evidence type="ECO:0000313" key="8">
    <source>
        <dbReference type="Proteomes" id="UP001152797"/>
    </source>
</evidence>
<reference evidence="6" key="1">
    <citation type="submission" date="2022-10" db="EMBL/GenBank/DDBJ databases">
        <authorList>
            <person name="Chen Y."/>
            <person name="Dougan E. K."/>
            <person name="Chan C."/>
            <person name="Rhodes N."/>
            <person name="Thang M."/>
        </authorList>
    </citation>
    <scope>NUCLEOTIDE SEQUENCE</scope>
</reference>
<dbReference type="PROSITE" id="PS00139">
    <property type="entry name" value="THIOL_PROTEASE_CYS"/>
    <property type="match status" value="1"/>
</dbReference>
<dbReference type="GO" id="GO:0008234">
    <property type="term" value="F:cysteine-type peptidase activity"/>
    <property type="evidence" value="ECO:0007669"/>
    <property type="project" value="InterPro"/>
</dbReference>
<dbReference type="InterPro" id="IPR046945">
    <property type="entry name" value="RHMD-like"/>
</dbReference>
<dbReference type="GO" id="GO:0016836">
    <property type="term" value="F:hydro-lyase activity"/>
    <property type="evidence" value="ECO:0007669"/>
    <property type="project" value="TreeGrafter"/>
</dbReference>
<comment type="cofactor">
    <cofactor evidence="1">
        <name>Mg(2+)</name>
        <dbReference type="ChEBI" id="CHEBI:18420"/>
    </cofactor>
</comment>
<name>A0A9P1CZT1_9DINO</name>